<dbReference type="InterPro" id="IPR006059">
    <property type="entry name" value="SBP"/>
</dbReference>
<feature type="chain" id="PRO_5038945853" description="Carbohydrate ABC transporter substrate-binding protein" evidence="6">
    <location>
        <begin position="27"/>
        <end position="549"/>
    </location>
</feature>
<proteinExistence type="inferred from homology"/>
<evidence type="ECO:0000313" key="7">
    <source>
        <dbReference type="EMBL" id="RAQ30635.1"/>
    </source>
</evidence>
<feature type="region of interest" description="Disordered" evidence="5">
    <location>
        <begin position="32"/>
        <end position="51"/>
    </location>
</feature>
<feature type="compositionally biased region" description="Low complexity" evidence="5">
    <location>
        <begin position="32"/>
        <end position="47"/>
    </location>
</feature>
<dbReference type="Proteomes" id="UP000249377">
    <property type="component" value="Unassembled WGS sequence"/>
</dbReference>
<dbReference type="SUPFAM" id="SSF53850">
    <property type="entry name" value="Periplasmic binding protein-like II"/>
    <property type="match status" value="1"/>
</dbReference>
<dbReference type="PANTHER" id="PTHR43649:SF31">
    <property type="entry name" value="SN-GLYCEROL-3-PHOSPHATE-BINDING PERIPLASMIC PROTEIN UGPB"/>
    <property type="match status" value="1"/>
</dbReference>
<name>A0A328UNZ2_9FIRM</name>
<evidence type="ECO:0000313" key="8">
    <source>
        <dbReference type="Proteomes" id="UP000249377"/>
    </source>
</evidence>
<dbReference type="EMBL" id="QLYR01000001">
    <property type="protein sequence ID" value="RAQ30635.1"/>
    <property type="molecule type" value="Genomic_DNA"/>
</dbReference>
<dbReference type="GO" id="GO:0030313">
    <property type="term" value="C:cell envelope"/>
    <property type="evidence" value="ECO:0007669"/>
    <property type="project" value="UniProtKB-SubCell"/>
</dbReference>
<dbReference type="Gene3D" id="3.40.190.10">
    <property type="entry name" value="Periplasmic binding protein-like II"/>
    <property type="match status" value="2"/>
</dbReference>
<evidence type="ECO:0000256" key="4">
    <source>
        <dbReference type="ARBA" id="ARBA00022729"/>
    </source>
</evidence>
<feature type="signal peptide" evidence="6">
    <location>
        <begin position="1"/>
        <end position="26"/>
    </location>
</feature>
<dbReference type="InterPro" id="IPR050490">
    <property type="entry name" value="Bact_solute-bd_prot1"/>
</dbReference>
<keyword evidence="4 6" id="KW-0732">Signal</keyword>
<organism evidence="7 8">
    <name type="scientific">Hydrogeniiclostridium mannosilyticum</name>
    <dbReference type="NCBI Taxonomy" id="2764322"/>
    <lineage>
        <taxon>Bacteria</taxon>
        <taxon>Bacillati</taxon>
        <taxon>Bacillota</taxon>
        <taxon>Clostridia</taxon>
        <taxon>Eubacteriales</taxon>
        <taxon>Acutalibacteraceae</taxon>
        <taxon>Hydrogeniiclostridium</taxon>
    </lineage>
</organism>
<accession>A0A328UNZ2</accession>
<evidence type="ECO:0000256" key="3">
    <source>
        <dbReference type="ARBA" id="ARBA00022448"/>
    </source>
</evidence>
<keyword evidence="8" id="KW-1185">Reference proteome</keyword>
<dbReference type="PANTHER" id="PTHR43649">
    <property type="entry name" value="ARABINOSE-BINDING PROTEIN-RELATED"/>
    <property type="match status" value="1"/>
</dbReference>
<keyword evidence="3" id="KW-0813">Transport</keyword>
<gene>
    <name evidence="7" type="ORF">DPQ25_03875</name>
</gene>
<reference evidence="7 8" key="1">
    <citation type="submission" date="2018-06" db="EMBL/GenBank/DDBJ databases">
        <title>Noncontiguous genome sequence of Ruminococcaceae bacterium ASD2818.</title>
        <authorList>
            <person name="Chaplin A.V."/>
            <person name="Sokolova S.R."/>
            <person name="Kochetkova T.O."/>
            <person name="Goltsov A.Y."/>
            <person name="Trofimov D.Y."/>
            <person name="Efimov B.A."/>
        </authorList>
    </citation>
    <scope>NUCLEOTIDE SEQUENCE [LARGE SCALE GENOMIC DNA]</scope>
    <source>
        <strain evidence="7 8">ASD2818</strain>
    </source>
</reference>
<dbReference type="Pfam" id="PF01547">
    <property type="entry name" value="SBP_bac_1"/>
    <property type="match status" value="1"/>
</dbReference>
<protein>
    <recommendedName>
        <fullName evidence="9">Carbohydrate ABC transporter substrate-binding protein</fullName>
    </recommendedName>
</protein>
<comment type="similarity">
    <text evidence="2">Belongs to the bacterial solute-binding protein 1 family.</text>
</comment>
<evidence type="ECO:0000256" key="2">
    <source>
        <dbReference type="ARBA" id="ARBA00008520"/>
    </source>
</evidence>
<evidence type="ECO:0000256" key="5">
    <source>
        <dbReference type="SAM" id="MobiDB-lite"/>
    </source>
</evidence>
<evidence type="ECO:0000256" key="1">
    <source>
        <dbReference type="ARBA" id="ARBA00004196"/>
    </source>
</evidence>
<comment type="caution">
    <text evidence="7">The sequence shown here is derived from an EMBL/GenBank/DDBJ whole genome shotgun (WGS) entry which is preliminary data.</text>
</comment>
<sequence length="549" mass="60290">MGGILVKKRILSMALCLAMIAGVCTACGPSESASSGSTASGTGQTSSGEEKDFEGTITINTQAGPGADAAWQAVADAYMEKHPDVEVVIDLKPTDSYAEWIQNMFGTENPTADIVNINLAGSSANDKSINYMEYADQISPYSGKKWTEQFNYEMQTRDLAKGEWNNLSLDSVQVMWFYNKDLFEKAGAEVPTTWDELVTTCEKLYEAGIQPLSVPGDFNSFWAMQMGWLAQVYADQTTRSMLEVYRAHEGDYNYDPDVDGTFKLDISDPFNDDPWKVNQNPVRAYKAIVDGDYDPASEGMKTVWTNFAKIFPKYAGGDAFFGTTDGVPLFYQSKAAMYIDTGSRLVSFKLDMDKLAAGEQIMAGNGEDEITGVKKFEMGTFNMPSMEGEGIEAPARTVEVATGFFGAVKKDKEHDAMVVDFLMYFSSAEGQGIYLNGGLEGGMALNGPSLVYDVEIPGEYADLFDGLTFIGNCQKGYGQMMARGAPGDVQNSLREWYDYSQKFLTGQISIDEWASMHKDNIMKYLDDSLAGSKISRSDLDNPQNEPTGK</sequence>
<evidence type="ECO:0000256" key="6">
    <source>
        <dbReference type="SAM" id="SignalP"/>
    </source>
</evidence>
<evidence type="ECO:0008006" key="9">
    <source>
        <dbReference type="Google" id="ProtNLM"/>
    </source>
</evidence>
<dbReference type="AlphaFoldDB" id="A0A328UNZ2"/>
<comment type="subcellular location">
    <subcellularLocation>
        <location evidence="1">Cell envelope</location>
    </subcellularLocation>
</comment>